<feature type="transmembrane region" description="Helical" evidence="9">
    <location>
        <begin position="110"/>
        <end position="130"/>
    </location>
</feature>
<feature type="domain" description="Potassium channel" evidence="10">
    <location>
        <begin position="104"/>
        <end position="164"/>
    </location>
</feature>
<dbReference type="EMBL" id="MRZV01000076">
    <property type="protein sequence ID" value="PIK59687.1"/>
    <property type="molecule type" value="Genomic_DNA"/>
</dbReference>
<dbReference type="Proteomes" id="UP000230750">
    <property type="component" value="Unassembled WGS sequence"/>
</dbReference>
<sequence length="342" mass="37725">MACLSPRTTALLKLSVPHVALVIFYFSYLFAGSLLFHFLENTSEKKAVAQFDNREESLREEIKTLLMNCSEAAPEQATLLDTLLQELVDTVTHPDWEGGRYDVMESGNEWSISSSLLFCFTTITTIGYGVSVPATTMGKIAVVIYSAIGVPLSFLLFADMGGLLARLASFIASSIRLRCRGDNNAVEGGNDDGIFDGSTTSPVNKRESRIILQKQPSYLASVLEEYDNGNVPFPVIILFIVSYMCIGALSFSLSEGWSYLEAFYFTFITLTTIGFGDFYPIKHIENNSLFPCMIYTLVGLCCLSMCITLLQARFIKLVTNIKSNALSITKFSTEREAGINSS</sequence>
<dbReference type="AlphaFoldDB" id="A0A2G8LHF5"/>
<evidence type="ECO:0000256" key="4">
    <source>
        <dbReference type="ARBA" id="ARBA00022989"/>
    </source>
</evidence>
<evidence type="ECO:0000313" key="11">
    <source>
        <dbReference type="EMBL" id="PIK59687.1"/>
    </source>
</evidence>
<evidence type="ECO:0000256" key="2">
    <source>
        <dbReference type="ARBA" id="ARBA00022448"/>
    </source>
</evidence>
<keyword evidence="5 8" id="KW-0406">Ion transport</keyword>
<dbReference type="OrthoDB" id="297496at2759"/>
<dbReference type="GO" id="GO:0005886">
    <property type="term" value="C:plasma membrane"/>
    <property type="evidence" value="ECO:0007669"/>
    <property type="project" value="TreeGrafter"/>
</dbReference>
<feature type="domain" description="Potassium channel" evidence="10">
    <location>
        <begin position="239"/>
        <end position="314"/>
    </location>
</feature>
<dbReference type="GO" id="GO:0015271">
    <property type="term" value="F:outward rectifier potassium channel activity"/>
    <property type="evidence" value="ECO:0007669"/>
    <property type="project" value="TreeGrafter"/>
</dbReference>
<name>A0A2G8LHF5_STIJA</name>
<dbReference type="Gene3D" id="1.10.287.70">
    <property type="match status" value="1"/>
</dbReference>
<dbReference type="Pfam" id="PF07885">
    <property type="entry name" value="Ion_trans_2"/>
    <property type="match status" value="2"/>
</dbReference>
<dbReference type="GO" id="GO:0030322">
    <property type="term" value="P:stabilization of membrane potential"/>
    <property type="evidence" value="ECO:0007669"/>
    <property type="project" value="TreeGrafter"/>
</dbReference>
<reference evidence="11 12" key="1">
    <citation type="journal article" date="2017" name="PLoS Biol.">
        <title>The sea cucumber genome provides insights into morphological evolution and visceral regeneration.</title>
        <authorList>
            <person name="Zhang X."/>
            <person name="Sun L."/>
            <person name="Yuan J."/>
            <person name="Sun Y."/>
            <person name="Gao Y."/>
            <person name="Zhang L."/>
            <person name="Li S."/>
            <person name="Dai H."/>
            <person name="Hamel J.F."/>
            <person name="Liu C."/>
            <person name="Yu Y."/>
            <person name="Liu S."/>
            <person name="Lin W."/>
            <person name="Guo K."/>
            <person name="Jin S."/>
            <person name="Xu P."/>
            <person name="Storey K.B."/>
            <person name="Huan P."/>
            <person name="Zhang T."/>
            <person name="Zhou Y."/>
            <person name="Zhang J."/>
            <person name="Lin C."/>
            <person name="Li X."/>
            <person name="Xing L."/>
            <person name="Huo D."/>
            <person name="Sun M."/>
            <person name="Wang L."/>
            <person name="Mercier A."/>
            <person name="Li F."/>
            <person name="Yang H."/>
            <person name="Xiang J."/>
        </authorList>
    </citation>
    <scope>NUCLEOTIDE SEQUENCE [LARGE SCALE GENOMIC DNA]</scope>
    <source>
        <strain evidence="11">Shaxun</strain>
        <tissue evidence="11">Muscle</tissue>
    </source>
</reference>
<feature type="transmembrane region" description="Helical" evidence="9">
    <location>
        <begin position="231"/>
        <end position="251"/>
    </location>
</feature>
<dbReference type="GO" id="GO:0022841">
    <property type="term" value="F:potassium ion leak channel activity"/>
    <property type="evidence" value="ECO:0007669"/>
    <property type="project" value="TreeGrafter"/>
</dbReference>
<organism evidence="11 12">
    <name type="scientific">Stichopus japonicus</name>
    <name type="common">Sea cucumber</name>
    <dbReference type="NCBI Taxonomy" id="307972"/>
    <lineage>
        <taxon>Eukaryota</taxon>
        <taxon>Metazoa</taxon>
        <taxon>Echinodermata</taxon>
        <taxon>Eleutherozoa</taxon>
        <taxon>Echinozoa</taxon>
        <taxon>Holothuroidea</taxon>
        <taxon>Aspidochirotacea</taxon>
        <taxon>Aspidochirotida</taxon>
        <taxon>Stichopodidae</taxon>
        <taxon>Apostichopus</taxon>
    </lineage>
</organism>
<comment type="caution">
    <text evidence="11">The sequence shown here is derived from an EMBL/GenBank/DDBJ whole genome shotgun (WGS) entry which is preliminary data.</text>
</comment>
<keyword evidence="4 9" id="KW-1133">Transmembrane helix</keyword>
<keyword evidence="2 8" id="KW-0813">Transport</keyword>
<accession>A0A2G8LHF5</accession>
<proteinExistence type="inferred from homology"/>
<evidence type="ECO:0000256" key="9">
    <source>
        <dbReference type="SAM" id="Phobius"/>
    </source>
</evidence>
<dbReference type="PANTHER" id="PTHR11003:SF330">
    <property type="entry name" value="POTASSIUM CHANNEL DOMAIN-CONTAINING PROTEIN"/>
    <property type="match status" value="1"/>
</dbReference>
<gene>
    <name evidence="11" type="ORF">BSL78_03418</name>
</gene>
<feature type="transmembrane region" description="Helical" evidence="9">
    <location>
        <begin position="293"/>
        <end position="312"/>
    </location>
</feature>
<dbReference type="PANTHER" id="PTHR11003">
    <property type="entry name" value="POTASSIUM CHANNEL, SUBFAMILY K"/>
    <property type="match status" value="1"/>
</dbReference>
<feature type="transmembrane region" description="Helical" evidence="9">
    <location>
        <begin position="20"/>
        <end position="39"/>
    </location>
</feature>
<evidence type="ECO:0000256" key="3">
    <source>
        <dbReference type="ARBA" id="ARBA00022692"/>
    </source>
</evidence>
<comment type="similarity">
    <text evidence="8">Belongs to the two pore domain potassium channel (TC 1.A.1.8) family.</text>
</comment>
<keyword evidence="6 9" id="KW-0472">Membrane</keyword>
<feature type="transmembrane region" description="Helical" evidence="9">
    <location>
        <begin position="263"/>
        <end position="281"/>
    </location>
</feature>
<dbReference type="InterPro" id="IPR013099">
    <property type="entry name" value="K_chnl_dom"/>
</dbReference>
<evidence type="ECO:0000313" key="12">
    <source>
        <dbReference type="Proteomes" id="UP000230750"/>
    </source>
</evidence>
<dbReference type="SUPFAM" id="SSF81324">
    <property type="entry name" value="Voltage-gated potassium channels"/>
    <property type="match status" value="2"/>
</dbReference>
<evidence type="ECO:0000256" key="5">
    <source>
        <dbReference type="ARBA" id="ARBA00023065"/>
    </source>
</evidence>
<evidence type="ECO:0000259" key="10">
    <source>
        <dbReference type="Pfam" id="PF07885"/>
    </source>
</evidence>
<protein>
    <submittedName>
        <fullName evidence="11">Putative TWiK family of potassium channels protein 7-like</fullName>
    </submittedName>
</protein>
<feature type="transmembrane region" description="Helical" evidence="9">
    <location>
        <begin position="142"/>
        <end position="165"/>
    </location>
</feature>
<dbReference type="PRINTS" id="PR01333">
    <property type="entry name" value="2POREKCHANEL"/>
</dbReference>
<dbReference type="InterPro" id="IPR003280">
    <property type="entry name" value="2pore_dom_K_chnl"/>
</dbReference>
<evidence type="ECO:0000256" key="8">
    <source>
        <dbReference type="RuleBase" id="RU003857"/>
    </source>
</evidence>
<comment type="subcellular location">
    <subcellularLocation>
        <location evidence="1">Membrane</location>
        <topology evidence="1">Multi-pass membrane protein</topology>
    </subcellularLocation>
</comment>
<evidence type="ECO:0000256" key="6">
    <source>
        <dbReference type="ARBA" id="ARBA00023136"/>
    </source>
</evidence>
<dbReference type="STRING" id="307972.A0A2G8LHF5"/>
<evidence type="ECO:0000256" key="1">
    <source>
        <dbReference type="ARBA" id="ARBA00004141"/>
    </source>
</evidence>
<keyword evidence="3 8" id="KW-0812">Transmembrane</keyword>
<evidence type="ECO:0000256" key="7">
    <source>
        <dbReference type="ARBA" id="ARBA00023303"/>
    </source>
</evidence>
<keyword evidence="7 8" id="KW-0407">Ion channel</keyword>
<keyword evidence="12" id="KW-1185">Reference proteome</keyword>